<dbReference type="AlphaFoldDB" id="A0A1B6KB24"/>
<evidence type="ECO:0000313" key="2">
    <source>
        <dbReference type="EMBL" id="JAT08640.1"/>
    </source>
</evidence>
<dbReference type="GO" id="GO:0000795">
    <property type="term" value="C:synaptonemal complex"/>
    <property type="evidence" value="ECO:0007669"/>
    <property type="project" value="InterPro"/>
</dbReference>
<organism evidence="2">
    <name type="scientific">Graphocephala atropunctata</name>
    <dbReference type="NCBI Taxonomy" id="36148"/>
    <lineage>
        <taxon>Eukaryota</taxon>
        <taxon>Metazoa</taxon>
        <taxon>Ecdysozoa</taxon>
        <taxon>Arthropoda</taxon>
        <taxon>Hexapoda</taxon>
        <taxon>Insecta</taxon>
        <taxon>Pterygota</taxon>
        <taxon>Neoptera</taxon>
        <taxon>Paraneoptera</taxon>
        <taxon>Hemiptera</taxon>
        <taxon>Auchenorrhyncha</taxon>
        <taxon>Membracoidea</taxon>
        <taxon>Cicadellidae</taxon>
        <taxon>Cicadellinae</taxon>
        <taxon>Cicadellini</taxon>
        <taxon>Graphocephala</taxon>
    </lineage>
</organism>
<evidence type="ECO:0008006" key="3">
    <source>
        <dbReference type="Google" id="ProtNLM"/>
    </source>
</evidence>
<feature type="non-terminal residue" evidence="2">
    <location>
        <position position="214"/>
    </location>
</feature>
<gene>
    <name evidence="2" type="ORF">g.54166</name>
</gene>
<dbReference type="GO" id="GO:0007131">
    <property type="term" value="P:reciprocal meiotic recombination"/>
    <property type="evidence" value="ECO:0007669"/>
    <property type="project" value="InterPro"/>
</dbReference>
<name>A0A1B6KB24_9HEMI</name>
<dbReference type="EMBL" id="GEBQ01031337">
    <property type="protein sequence ID" value="JAT08640.1"/>
    <property type="molecule type" value="Transcribed_RNA"/>
</dbReference>
<evidence type="ECO:0000256" key="1">
    <source>
        <dbReference type="SAM" id="Coils"/>
    </source>
</evidence>
<feature type="coiled-coil region" evidence="1">
    <location>
        <begin position="175"/>
        <end position="202"/>
    </location>
</feature>
<protein>
    <recommendedName>
        <fullName evidence="3">RING-type domain-containing protein</fullName>
    </recommendedName>
</protein>
<keyword evidence="1" id="KW-0175">Coiled coil</keyword>
<reference evidence="2" key="1">
    <citation type="submission" date="2015-11" db="EMBL/GenBank/DDBJ databases">
        <title>De novo transcriptome assembly of four potential Pierce s Disease insect vectors from Arizona vineyards.</title>
        <authorList>
            <person name="Tassone E.E."/>
        </authorList>
    </citation>
    <scope>NUCLEOTIDE SEQUENCE</scope>
</reference>
<dbReference type="PANTHER" id="PTHR14305:SF0">
    <property type="entry name" value="E3 UBIQUITIN-PROTEIN LIGASE CCNB1IP1"/>
    <property type="match status" value="1"/>
</dbReference>
<dbReference type="InterPro" id="IPR042448">
    <property type="entry name" value="CCNB1IP1"/>
</dbReference>
<proteinExistence type="predicted"/>
<sequence length="214" mass="24699">VEQFESSTAGSLYNHIYFIYIMTESSLKCNFPKCKAVLTNSAFVTRCSHIFCKNHRIVGEGLDRRCPACNTILEGGYDLIGTNLNPPEELKSTILMGYSPDIVFEVMSKALQFWEFQMNMQIMYQKTGVDHLRARLAKKETEWETFELNIKHYVQAQEKKVGHLKGEVETLTHALKDVGDQMNEKNRQLHNLQSRYEALRCQNVTTTMMTKDSE</sequence>
<dbReference type="GO" id="GO:0061630">
    <property type="term" value="F:ubiquitin protein ligase activity"/>
    <property type="evidence" value="ECO:0007669"/>
    <property type="project" value="InterPro"/>
</dbReference>
<accession>A0A1B6KB24</accession>
<dbReference type="PANTHER" id="PTHR14305">
    <property type="entry name" value="E3 UBIQUITIN-PROTEIN LIGASE CCNB1IP1"/>
    <property type="match status" value="1"/>
</dbReference>
<feature type="non-terminal residue" evidence="2">
    <location>
        <position position="1"/>
    </location>
</feature>